<evidence type="ECO:0000256" key="5">
    <source>
        <dbReference type="ARBA" id="ARBA00022827"/>
    </source>
</evidence>
<evidence type="ECO:0000256" key="6">
    <source>
        <dbReference type="ARBA" id="ARBA00023002"/>
    </source>
</evidence>
<evidence type="ECO:0000256" key="7">
    <source>
        <dbReference type="PIRSR" id="PIRSR000137-1"/>
    </source>
</evidence>
<dbReference type="GO" id="GO:0050660">
    <property type="term" value="F:flavin adenine dinucleotide binding"/>
    <property type="evidence" value="ECO:0007669"/>
    <property type="project" value="InterPro"/>
</dbReference>
<organism evidence="12 13">
    <name type="scientific">Phanerochaete carnosa (strain HHB-10118-sp)</name>
    <name type="common">White-rot fungus</name>
    <name type="synonym">Peniophora carnosa</name>
    <dbReference type="NCBI Taxonomy" id="650164"/>
    <lineage>
        <taxon>Eukaryota</taxon>
        <taxon>Fungi</taxon>
        <taxon>Dikarya</taxon>
        <taxon>Basidiomycota</taxon>
        <taxon>Agaricomycotina</taxon>
        <taxon>Agaricomycetes</taxon>
        <taxon>Polyporales</taxon>
        <taxon>Phanerochaetaceae</taxon>
        <taxon>Phanerochaete</taxon>
    </lineage>
</organism>
<dbReference type="PIRSF" id="PIRSF000137">
    <property type="entry name" value="Alcohol_oxidase"/>
    <property type="match status" value="1"/>
</dbReference>
<dbReference type="EMBL" id="JH930468">
    <property type="protein sequence ID" value="EKM60177.1"/>
    <property type="molecule type" value="Genomic_DNA"/>
</dbReference>
<dbReference type="Gene3D" id="4.10.450.10">
    <property type="entry name" value="Glucose Oxidase, domain 2"/>
    <property type="match status" value="1"/>
</dbReference>
<dbReference type="HOGENOM" id="CLU_002865_6_0_1"/>
<comment type="similarity">
    <text evidence="2 8">Belongs to the GMC oxidoreductase family.</text>
</comment>
<evidence type="ECO:0000259" key="11">
    <source>
        <dbReference type="PROSITE" id="PS00624"/>
    </source>
</evidence>
<evidence type="ECO:0000313" key="12">
    <source>
        <dbReference type="EMBL" id="EKM60177.1"/>
    </source>
</evidence>
<dbReference type="SUPFAM" id="SSF51905">
    <property type="entry name" value="FAD/NAD(P)-binding domain"/>
    <property type="match status" value="1"/>
</dbReference>
<feature type="active site" description="Proton donor" evidence="7">
    <location>
        <position position="570"/>
    </location>
</feature>
<dbReference type="Proteomes" id="UP000008370">
    <property type="component" value="Unassembled WGS sequence"/>
</dbReference>
<dbReference type="PANTHER" id="PTHR11552">
    <property type="entry name" value="GLUCOSE-METHANOL-CHOLINE GMC OXIDOREDUCTASE"/>
    <property type="match status" value="1"/>
</dbReference>
<reference evidence="12 13" key="1">
    <citation type="journal article" date="2012" name="BMC Genomics">
        <title>Comparative genomics of the white-rot fungi, Phanerochaete carnosa and P. chrysosporium, to elucidate the genetic basis of the distinct wood types they colonize.</title>
        <authorList>
            <person name="Suzuki H."/>
            <person name="MacDonald J."/>
            <person name="Syed K."/>
            <person name="Salamov A."/>
            <person name="Hori C."/>
            <person name="Aerts A."/>
            <person name="Henrissat B."/>
            <person name="Wiebenga A."/>
            <person name="vanKuyk P.A."/>
            <person name="Barry K."/>
            <person name="Lindquist E."/>
            <person name="LaButti K."/>
            <person name="Lapidus A."/>
            <person name="Lucas S."/>
            <person name="Coutinho P."/>
            <person name="Gong Y."/>
            <person name="Samejima M."/>
            <person name="Mahadevan R."/>
            <person name="Abou-Zaid M."/>
            <person name="de Vries R.P."/>
            <person name="Igarashi K."/>
            <person name="Yadav J.S."/>
            <person name="Grigoriev I.V."/>
            <person name="Master E.R."/>
        </authorList>
    </citation>
    <scope>NUCLEOTIDE SEQUENCE [LARGE SCALE GENOMIC DNA]</scope>
    <source>
        <strain evidence="12 13">HHB-10118-sp</strain>
    </source>
</reference>
<evidence type="ECO:0000256" key="2">
    <source>
        <dbReference type="ARBA" id="ARBA00010790"/>
    </source>
</evidence>
<dbReference type="Pfam" id="PF05199">
    <property type="entry name" value="GMC_oxred_C"/>
    <property type="match status" value="1"/>
</dbReference>
<dbReference type="Gene3D" id="3.50.50.60">
    <property type="entry name" value="FAD/NAD(P)-binding domain"/>
    <property type="match status" value="1"/>
</dbReference>
<keyword evidence="3 8" id="KW-0285">Flavoprotein</keyword>
<comment type="cofactor">
    <cofactor evidence="1">
        <name>FAD</name>
        <dbReference type="ChEBI" id="CHEBI:57692"/>
    </cofactor>
</comment>
<feature type="signal peptide" evidence="9">
    <location>
        <begin position="1"/>
        <end position="19"/>
    </location>
</feature>
<dbReference type="PROSITE" id="PS00624">
    <property type="entry name" value="GMC_OXRED_2"/>
    <property type="match status" value="1"/>
</dbReference>
<proteinExistence type="inferred from homology"/>
<evidence type="ECO:0000313" key="13">
    <source>
        <dbReference type="Proteomes" id="UP000008370"/>
    </source>
</evidence>
<keyword evidence="5 8" id="KW-0274">FAD</keyword>
<evidence type="ECO:0000256" key="1">
    <source>
        <dbReference type="ARBA" id="ARBA00001974"/>
    </source>
</evidence>
<keyword evidence="6" id="KW-0560">Oxidoreductase</keyword>
<dbReference type="InterPro" id="IPR012132">
    <property type="entry name" value="GMC_OxRdtase"/>
</dbReference>
<dbReference type="InterPro" id="IPR007867">
    <property type="entry name" value="GMC_OxRtase_C"/>
</dbReference>
<evidence type="ECO:0000256" key="9">
    <source>
        <dbReference type="SAM" id="SignalP"/>
    </source>
</evidence>
<evidence type="ECO:0000259" key="10">
    <source>
        <dbReference type="PROSITE" id="PS00623"/>
    </source>
</evidence>
<dbReference type="InterPro" id="IPR000172">
    <property type="entry name" value="GMC_OxRdtase_N"/>
</dbReference>
<dbReference type="InParanoid" id="K5XB56"/>
<dbReference type="Gene3D" id="3.30.560.10">
    <property type="entry name" value="Glucose Oxidase, domain 3"/>
    <property type="match status" value="1"/>
</dbReference>
<evidence type="ECO:0000256" key="3">
    <source>
        <dbReference type="ARBA" id="ARBA00022630"/>
    </source>
</evidence>
<evidence type="ECO:0000256" key="8">
    <source>
        <dbReference type="RuleBase" id="RU003968"/>
    </source>
</evidence>
<dbReference type="GO" id="GO:0016614">
    <property type="term" value="F:oxidoreductase activity, acting on CH-OH group of donors"/>
    <property type="evidence" value="ECO:0007669"/>
    <property type="project" value="InterPro"/>
</dbReference>
<evidence type="ECO:0000256" key="4">
    <source>
        <dbReference type="ARBA" id="ARBA00022729"/>
    </source>
</evidence>
<dbReference type="InterPro" id="IPR027424">
    <property type="entry name" value="Glucose_Oxidase_domain_2"/>
</dbReference>
<dbReference type="PANTHER" id="PTHR11552:SF201">
    <property type="entry name" value="GLUCOSE-METHANOL-CHOLINE OXIDOREDUCTASE N-TERMINAL DOMAIN-CONTAINING PROTEIN"/>
    <property type="match status" value="1"/>
</dbReference>
<dbReference type="SUPFAM" id="SSF54373">
    <property type="entry name" value="FAD-linked reductases, C-terminal domain"/>
    <property type="match status" value="1"/>
</dbReference>
<gene>
    <name evidence="12" type="ORF">PHACADRAFT_179599</name>
</gene>
<name>K5XB56_PHACS</name>
<dbReference type="OrthoDB" id="269227at2759"/>
<dbReference type="RefSeq" id="XP_007389654.1">
    <property type="nucleotide sequence ID" value="XM_007389592.1"/>
</dbReference>
<dbReference type="KEGG" id="pco:PHACADRAFT_179599"/>
<keyword evidence="4 9" id="KW-0732">Signal</keyword>
<feature type="domain" description="Glucose-methanol-choline oxidoreductase N-terminal" evidence="10">
    <location>
        <begin position="107"/>
        <end position="130"/>
    </location>
</feature>
<dbReference type="AlphaFoldDB" id="K5XB56"/>
<feature type="domain" description="Glucose-methanol-choline oxidoreductase N-terminal" evidence="11">
    <location>
        <begin position="330"/>
        <end position="344"/>
    </location>
</feature>
<feature type="chain" id="PRO_5003886255" description="Glucose-methanol-choline oxidoreductase N-terminal domain-containing protein" evidence="9">
    <location>
        <begin position="20"/>
        <end position="643"/>
    </location>
</feature>
<feature type="active site" description="Proton acceptor" evidence="7">
    <location>
        <position position="613"/>
    </location>
</feature>
<dbReference type="InterPro" id="IPR036188">
    <property type="entry name" value="FAD/NAD-bd_sf"/>
</dbReference>
<accession>K5XB56</accession>
<dbReference type="Pfam" id="PF00732">
    <property type="entry name" value="GMC_oxred_N"/>
    <property type="match status" value="1"/>
</dbReference>
<keyword evidence="13" id="KW-1185">Reference proteome</keyword>
<protein>
    <recommendedName>
        <fullName evidence="10 11">Glucose-methanol-choline oxidoreductase N-terminal domain-containing protein</fullName>
    </recommendedName>
</protein>
<dbReference type="GeneID" id="18909904"/>
<sequence length="643" mass="66936">MATSLAGLAFSALTVLACAQQARPSIITTVPPNTTHFDFVVIGGGTAGLALSARLSSHPNTSVLTIEAGLDNRTDLATESLLEYGAVLGGPLDWSWSTVEGRTIDGGKTLGGSSSINGAAWTRGQDAQYDSWNELLTPGERAVGWGWSGERGLLSYMKKSETFHPPDALQRAQLNASYEPPFHGFSGPVQGSFTNADLMPSNASGAGIKQSAFIATCKSAVGFELAQGADVNDGRPTGVFVTPLSIDPARDDHRSSSAEAYLTPVENSRNNWVVLVGHTATRILFTQSNSSGLQHAYAVQFAPTPSNSSVNSSQPEVTVYANYEIILSAGAIQSPALLQLSGIGPRSLLDDLDIDVVVALEGVGRNLQDQAATPLAAGSTGNDTGGTRVLDAIGFPNVSSLFAFGALNGSCNVSDVIDDGISQWAASQAAAGGGISAEALEEIMRIQASNILNDNAAILEMFFYEPASDSLGMNVWGLLPFSRGNLSIVSKDPFARPTIRAAYLAVDFDLHVAIAGARAVRKLLRSPPLSGIVTAETVPGTSVVPDPTGDGGADADWAGWVRGAYISNDHPIGTAAMMRRELGGVVDAHLKVYGTENVRVVDASVMPLQISAHLSATVYGIAEKAADLILGDFSAVALGYTTA</sequence>
<dbReference type="PROSITE" id="PS00623">
    <property type="entry name" value="GMC_OXRED_1"/>
    <property type="match status" value="1"/>
</dbReference>